<dbReference type="InterPro" id="IPR050598">
    <property type="entry name" value="AminoAcid_Transporter"/>
</dbReference>
<dbReference type="PANTHER" id="PTHR11785">
    <property type="entry name" value="AMINO ACID TRANSPORTER"/>
    <property type="match status" value="1"/>
</dbReference>
<feature type="transmembrane region" description="Helical" evidence="6">
    <location>
        <begin position="561"/>
        <end position="584"/>
    </location>
</feature>
<comment type="caution">
    <text evidence="7">The sequence shown here is derived from an EMBL/GenBank/DDBJ whole genome shotgun (WGS) entry which is preliminary data.</text>
</comment>
<feature type="transmembrane region" description="Helical" evidence="6">
    <location>
        <begin position="306"/>
        <end position="327"/>
    </location>
</feature>
<dbReference type="EMBL" id="JAZGSY010000194">
    <property type="protein sequence ID" value="KAL1838771.1"/>
    <property type="molecule type" value="Genomic_DNA"/>
</dbReference>
<feature type="transmembrane region" description="Helical" evidence="6">
    <location>
        <begin position="682"/>
        <end position="705"/>
    </location>
</feature>
<evidence type="ECO:0008006" key="9">
    <source>
        <dbReference type="Google" id="ProtNLM"/>
    </source>
</evidence>
<feature type="transmembrane region" description="Helical" evidence="6">
    <location>
        <begin position="155"/>
        <end position="183"/>
    </location>
</feature>
<evidence type="ECO:0000256" key="1">
    <source>
        <dbReference type="ARBA" id="ARBA00004141"/>
    </source>
</evidence>
<evidence type="ECO:0000313" key="8">
    <source>
        <dbReference type="Proteomes" id="UP001583172"/>
    </source>
</evidence>
<dbReference type="InterPro" id="IPR002293">
    <property type="entry name" value="AA/rel_permease1"/>
</dbReference>
<dbReference type="Gene3D" id="1.20.1740.10">
    <property type="entry name" value="Amino acid/polyamine transporter I"/>
    <property type="match status" value="1"/>
</dbReference>
<organism evidence="7 8">
    <name type="scientific">Humicola insolens</name>
    <name type="common">Soft-rot fungus</name>
    <dbReference type="NCBI Taxonomy" id="85995"/>
    <lineage>
        <taxon>Eukaryota</taxon>
        <taxon>Fungi</taxon>
        <taxon>Dikarya</taxon>
        <taxon>Ascomycota</taxon>
        <taxon>Pezizomycotina</taxon>
        <taxon>Sordariomycetes</taxon>
        <taxon>Sordariomycetidae</taxon>
        <taxon>Sordariales</taxon>
        <taxon>Chaetomiaceae</taxon>
        <taxon>Mycothermus</taxon>
    </lineage>
</organism>
<accession>A0ABR3VBK9</accession>
<feature type="transmembrane region" description="Helical" evidence="6">
    <location>
        <begin position="437"/>
        <end position="456"/>
    </location>
</feature>
<feature type="transmembrane region" description="Helical" evidence="6">
    <location>
        <begin position="476"/>
        <end position="498"/>
    </location>
</feature>
<keyword evidence="3 6" id="KW-1133">Transmembrane helix</keyword>
<feature type="transmembrane region" description="Helical" evidence="6">
    <location>
        <begin position="195"/>
        <end position="212"/>
    </location>
</feature>
<evidence type="ECO:0000256" key="3">
    <source>
        <dbReference type="ARBA" id="ARBA00022989"/>
    </source>
</evidence>
<evidence type="ECO:0000256" key="6">
    <source>
        <dbReference type="SAM" id="Phobius"/>
    </source>
</evidence>
<dbReference type="Pfam" id="PF13520">
    <property type="entry name" value="AA_permease_2"/>
    <property type="match status" value="1"/>
</dbReference>
<feature type="transmembrane region" description="Helical" evidence="6">
    <location>
        <begin position="717"/>
        <end position="737"/>
    </location>
</feature>
<feature type="transmembrane region" description="Helical" evidence="6">
    <location>
        <begin position="218"/>
        <end position="240"/>
    </location>
</feature>
<reference evidence="7 8" key="1">
    <citation type="journal article" date="2024" name="Commun. Biol.">
        <title>Comparative genomic analysis of thermophilic fungi reveals convergent evolutionary adaptations and gene losses.</title>
        <authorList>
            <person name="Steindorff A.S."/>
            <person name="Aguilar-Pontes M.V."/>
            <person name="Robinson A.J."/>
            <person name="Andreopoulos B."/>
            <person name="LaButti K."/>
            <person name="Kuo A."/>
            <person name="Mondo S."/>
            <person name="Riley R."/>
            <person name="Otillar R."/>
            <person name="Haridas S."/>
            <person name="Lipzen A."/>
            <person name="Grimwood J."/>
            <person name="Schmutz J."/>
            <person name="Clum A."/>
            <person name="Reid I.D."/>
            <person name="Moisan M.C."/>
            <person name="Butler G."/>
            <person name="Nguyen T.T.M."/>
            <person name="Dewar K."/>
            <person name="Conant G."/>
            <person name="Drula E."/>
            <person name="Henrissat B."/>
            <person name="Hansel C."/>
            <person name="Singer S."/>
            <person name="Hutchinson M.I."/>
            <person name="de Vries R.P."/>
            <person name="Natvig D.O."/>
            <person name="Powell A.J."/>
            <person name="Tsang A."/>
            <person name="Grigoriev I.V."/>
        </authorList>
    </citation>
    <scope>NUCLEOTIDE SEQUENCE [LARGE SCALE GENOMIC DNA]</scope>
    <source>
        <strain evidence="7 8">CBS 620.91</strain>
    </source>
</reference>
<feature type="transmembrane region" description="Helical" evidence="6">
    <location>
        <begin position="99"/>
        <end position="117"/>
    </location>
</feature>
<feature type="transmembrane region" description="Helical" evidence="6">
    <location>
        <begin position="361"/>
        <end position="385"/>
    </location>
</feature>
<evidence type="ECO:0000256" key="2">
    <source>
        <dbReference type="ARBA" id="ARBA00022692"/>
    </source>
</evidence>
<evidence type="ECO:0000256" key="4">
    <source>
        <dbReference type="ARBA" id="ARBA00023136"/>
    </source>
</evidence>
<feature type="transmembrane region" description="Helical" evidence="6">
    <location>
        <begin position="519"/>
        <end position="541"/>
    </location>
</feature>
<protein>
    <recommendedName>
        <fullName evidence="9">High-affinity methionine permease</fullName>
    </recommendedName>
</protein>
<feature type="region of interest" description="Disordered" evidence="5">
    <location>
        <begin position="1"/>
        <end position="29"/>
    </location>
</feature>
<sequence length="774" mass="84901">MDDSTTPRSVATGVDLNPHGPPEVGTHMRWRPGLDEADYEELNRARADKSAIVEDIPVEDSSLGAFSVACLIFNRTIGSGIFNSPAVVFYNTQSIGGGILLWLYGALTALSGLVLYIELGLTVPRWTLQNGQKISTPRSGAELVYFNYFLKVPKYLATCLFGISFLVFGNTATNCVAFAVAVLQAAHTRLDSGRIVGVAIAVNTVACLLHSMSRKLGIYFNNLLGTAKLLMLFVMILLGLRYMDRSVSGANYSTETSFSRTPLTPSGVYRYAEGIAFVIFPFCGFNQANYVLAEIREPRKNFARTATVGVSLLCVLYFWLNCLYAAIIPRDVLLQPDRDIPLEYFSRTVGRGGSPEVLSRVASACGALRAISALGNVIVFTFTVAKVKQEAAKEGVLPFSLYIASSYDFSLRRGWRIFRRLPDHKADHRLHSAKTPAAALLLHWTVTTLLIVAAVAGTAQTVDGEAGNSLIHLPGYSLLAMAYTYGLDLIWFTVIGVGMLRLRLWPGSTWRGKSPVPHWLGVSAAAFFTLANAFPLIALWIPDLPDQPDLARSNGRVPWFASQTTSLAILGFAFLYWVGFRFYLRQRKARHGEELVVARHPVFKKERAVEGSISRGSGDHEWGVEEKFVLLYEIIRLQWREWVPETEMQPVDFGQTQRAEDVVSAEEEEAAKWNYLSSKSGVTAMATLLLLYALVILALAGVAIYEHLTISHLSLPISPAVTILTILLPLLAPLTTLSTLRLFLLEATVQPTLPSPPVAASPDLIPAVPLTATP</sequence>
<dbReference type="Proteomes" id="UP001583172">
    <property type="component" value="Unassembled WGS sequence"/>
</dbReference>
<keyword evidence="2 6" id="KW-0812">Transmembrane</keyword>
<evidence type="ECO:0000256" key="5">
    <source>
        <dbReference type="SAM" id="MobiDB-lite"/>
    </source>
</evidence>
<dbReference type="PANTHER" id="PTHR11785:SF382">
    <property type="entry name" value="LOW-AFFINITY METHIONINE PERMEASE"/>
    <property type="match status" value="1"/>
</dbReference>
<evidence type="ECO:0000313" key="7">
    <source>
        <dbReference type="EMBL" id="KAL1838771.1"/>
    </source>
</evidence>
<keyword evidence="4 6" id="KW-0472">Membrane</keyword>
<keyword evidence="8" id="KW-1185">Reference proteome</keyword>
<name>A0ABR3VBK9_HUMIN</name>
<proteinExistence type="predicted"/>
<comment type="subcellular location">
    <subcellularLocation>
        <location evidence="1">Membrane</location>
        <topology evidence="1">Multi-pass membrane protein</topology>
    </subcellularLocation>
</comment>
<gene>
    <name evidence="7" type="ORF">VTJ49DRAFT_2233</name>
</gene>